<dbReference type="OrthoDB" id="9812490at2"/>
<dbReference type="SUPFAM" id="SSF52172">
    <property type="entry name" value="CheY-like"/>
    <property type="match status" value="1"/>
</dbReference>
<dbReference type="PANTHER" id="PTHR48111">
    <property type="entry name" value="REGULATOR OF RPOS"/>
    <property type="match status" value="1"/>
</dbReference>
<evidence type="ECO:0000256" key="2">
    <source>
        <dbReference type="ARBA" id="ARBA00022553"/>
    </source>
</evidence>
<evidence type="ECO:0000259" key="9">
    <source>
        <dbReference type="PROSITE" id="PS50110"/>
    </source>
</evidence>
<keyword evidence="5 8" id="KW-0238">DNA-binding</keyword>
<evidence type="ECO:0000256" key="3">
    <source>
        <dbReference type="ARBA" id="ARBA00023012"/>
    </source>
</evidence>
<keyword evidence="2 7" id="KW-0597">Phosphoprotein</keyword>
<sequence length="225" mass="25033">MRLLIVEDERRLADGMKRGLEAEGFAVDTASNGVDGLWLAEQQPYAAILLDIMLPGLSGYTICRRLREQGNWTPVLVLTAKDGVLDQVEALETGADDYLTKPYTFAILVARIHALIRRGSSPRPPILRVGDLSLDPATRSVDRAGAPIELTAREFAVLEFLCRNTDRVVGKREVLDGVWDFAFDGDPNIVEVYIRHLRNKIDRPFGRASIQTLRGAGYRLSDDRG</sequence>
<dbReference type="InterPro" id="IPR036388">
    <property type="entry name" value="WH-like_DNA-bd_sf"/>
</dbReference>
<dbReference type="CDD" id="cd00383">
    <property type="entry name" value="trans_reg_C"/>
    <property type="match status" value="1"/>
</dbReference>
<evidence type="ECO:0000256" key="1">
    <source>
        <dbReference type="ARBA" id="ARBA00004496"/>
    </source>
</evidence>
<dbReference type="InterPro" id="IPR039420">
    <property type="entry name" value="WalR-like"/>
</dbReference>
<keyword evidence="12" id="KW-1185">Reference proteome</keyword>
<dbReference type="PANTHER" id="PTHR48111:SF22">
    <property type="entry name" value="REGULATOR OF RPOS"/>
    <property type="match status" value="1"/>
</dbReference>
<evidence type="ECO:0000256" key="5">
    <source>
        <dbReference type="ARBA" id="ARBA00023125"/>
    </source>
</evidence>
<dbReference type="Gene3D" id="6.10.250.690">
    <property type="match status" value="1"/>
</dbReference>
<protein>
    <submittedName>
        <fullName evidence="11">DNA-binding response OmpR family regulator</fullName>
    </submittedName>
</protein>
<dbReference type="Gene3D" id="3.40.50.2300">
    <property type="match status" value="1"/>
</dbReference>
<evidence type="ECO:0000313" key="12">
    <source>
        <dbReference type="Proteomes" id="UP000291483"/>
    </source>
</evidence>
<dbReference type="CDD" id="cd19935">
    <property type="entry name" value="REC_OmpR_CusR-like"/>
    <property type="match status" value="1"/>
</dbReference>
<dbReference type="FunFam" id="1.10.10.10:FF:000005">
    <property type="entry name" value="Two-component system response regulator"/>
    <property type="match status" value="1"/>
</dbReference>
<dbReference type="GO" id="GO:0005829">
    <property type="term" value="C:cytosol"/>
    <property type="evidence" value="ECO:0007669"/>
    <property type="project" value="TreeGrafter"/>
</dbReference>
<dbReference type="PROSITE" id="PS50110">
    <property type="entry name" value="RESPONSE_REGULATORY"/>
    <property type="match status" value="1"/>
</dbReference>
<keyword evidence="3" id="KW-0902">Two-component regulatory system</keyword>
<name>A0A4Q8AJK5_9MICO</name>
<evidence type="ECO:0000259" key="10">
    <source>
        <dbReference type="PROSITE" id="PS51755"/>
    </source>
</evidence>
<dbReference type="Gene3D" id="1.10.10.10">
    <property type="entry name" value="Winged helix-like DNA-binding domain superfamily/Winged helix DNA-binding domain"/>
    <property type="match status" value="1"/>
</dbReference>
<evidence type="ECO:0000256" key="8">
    <source>
        <dbReference type="PROSITE-ProRule" id="PRU01091"/>
    </source>
</evidence>
<gene>
    <name evidence="11" type="ORF">EV379_0848</name>
</gene>
<feature type="DNA-binding region" description="OmpR/PhoB-type" evidence="8">
    <location>
        <begin position="124"/>
        <end position="222"/>
    </location>
</feature>
<dbReference type="GO" id="GO:0000156">
    <property type="term" value="F:phosphorelay response regulator activity"/>
    <property type="evidence" value="ECO:0007669"/>
    <property type="project" value="TreeGrafter"/>
</dbReference>
<comment type="caution">
    <text evidence="11">The sequence shown here is derived from an EMBL/GenBank/DDBJ whole genome shotgun (WGS) entry which is preliminary data.</text>
</comment>
<dbReference type="InterPro" id="IPR001867">
    <property type="entry name" value="OmpR/PhoB-type_DNA-bd"/>
</dbReference>
<dbReference type="Proteomes" id="UP000291483">
    <property type="component" value="Unassembled WGS sequence"/>
</dbReference>
<dbReference type="GO" id="GO:0032993">
    <property type="term" value="C:protein-DNA complex"/>
    <property type="evidence" value="ECO:0007669"/>
    <property type="project" value="TreeGrafter"/>
</dbReference>
<evidence type="ECO:0000256" key="4">
    <source>
        <dbReference type="ARBA" id="ARBA00023015"/>
    </source>
</evidence>
<dbReference type="SMART" id="SM00862">
    <property type="entry name" value="Trans_reg_C"/>
    <property type="match status" value="1"/>
</dbReference>
<dbReference type="InterPro" id="IPR001789">
    <property type="entry name" value="Sig_transdc_resp-reg_receiver"/>
</dbReference>
<feature type="modified residue" description="4-aspartylphosphate" evidence="7">
    <location>
        <position position="51"/>
    </location>
</feature>
<dbReference type="SMART" id="SM00448">
    <property type="entry name" value="REC"/>
    <property type="match status" value="1"/>
</dbReference>
<keyword evidence="6" id="KW-0804">Transcription</keyword>
<dbReference type="Pfam" id="PF00486">
    <property type="entry name" value="Trans_reg_C"/>
    <property type="match status" value="1"/>
</dbReference>
<comment type="subcellular location">
    <subcellularLocation>
        <location evidence="1">Cytoplasm</location>
    </subcellularLocation>
</comment>
<evidence type="ECO:0000313" key="11">
    <source>
        <dbReference type="EMBL" id="RZU64548.1"/>
    </source>
</evidence>
<organism evidence="11 12">
    <name type="scientific">Microterricola gilva</name>
    <dbReference type="NCBI Taxonomy" id="393267"/>
    <lineage>
        <taxon>Bacteria</taxon>
        <taxon>Bacillati</taxon>
        <taxon>Actinomycetota</taxon>
        <taxon>Actinomycetes</taxon>
        <taxon>Micrococcales</taxon>
        <taxon>Microbacteriaceae</taxon>
        <taxon>Microterricola</taxon>
    </lineage>
</organism>
<dbReference type="EMBL" id="SHLC01000001">
    <property type="protein sequence ID" value="RZU64548.1"/>
    <property type="molecule type" value="Genomic_DNA"/>
</dbReference>
<feature type="domain" description="Response regulatory" evidence="9">
    <location>
        <begin position="2"/>
        <end position="116"/>
    </location>
</feature>
<dbReference type="RefSeq" id="WP_130505030.1">
    <property type="nucleotide sequence ID" value="NZ_SHLC01000001.1"/>
</dbReference>
<evidence type="ECO:0000256" key="7">
    <source>
        <dbReference type="PROSITE-ProRule" id="PRU00169"/>
    </source>
</evidence>
<accession>A0A4Q8AJK5</accession>
<dbReference type="Pfam" id="PF00072">
    <property type="entry name" value="Response_reg"/>
    <property type="match status" value="1"/>
</dbReference>
<evidence type="ECO:0000256" key="6">
    <source>
        <dbReference type="ARBA" id="ARBA00023163"/>
    </source>
</evidence>
<proteinExistence type="predicted"/>
<dbReference type="GO" id="GO:0006355">
    <property type="term" value="P:regulation of DNA-templated transcription"/>
    <property type="evidence" value="ECO:0007669"/>
    <property type="project" value="InterPro"/>
</dbReference>
<dbReference type="PROSITE" id="PS51755">
    <property type="entry name" value="OMPR_PHOB"/>
    <property type="match status" value="1"/>
</dbReference>
<dbReference type="GO" id="GO:0000976">
    <property type="term" value="F:transcription cis-regulatory region binding"/>
    <property type="evidence" value="ECO:0007669"/>
    <property type="project" value="TreeGrafter"/>
</dbReference>
<dbReference type="InterPro" id="IPR011006">
    <property type="entry name" value="CheY-like_superfamily"/>
</dbReference>
<dbReference type="AlphaFoldDB" id="A0A4Q8AJK5"/>
<reference evidence="11 12" key="1">
    <citation type="submission" date="2019-02" db="EMBL/GenBank/DDBJ databases">
        <title>Sequencing the genomes of 1000 actinobacteria strains.</title>
        <authorList>
            <person name="Klenk H.-P."/>
        </authorList>
    </citation>
    <scope>NUCLEOTIDE SEQUENCE [LARGE SCALE GENOMIC DNA]</scope>
    <source>
        <strain evidence="11 12">DSM 18319</strain>
    </source>
</reference>
<feature type="domain" description="OmpR/PhoB-type" evidence="10">
    <location>
        <begin position="124"/>
        <end position="222"/>
    </location>
</feature>
<dbReference type="FunFam" id="3.40.50.2300:FF:000002">
    <property type="entry name" value="DNA-binding response regulator PhoP"/>
    <property type="match status" value="1"/>
</dbReference>
<keyword evidence="4" id="KW-0805">Transcription regulation</keyword>